<dbReference type="Proteomes" id="UP001551695">
    <property type="component" value="Unassembled WGS sequence"/>
</dbReference>
<evidence type="ECO:0008006" key="5">
    <source>
        <dbReference type="Google" id="ProtNLM"/>
    </source>
</evidence>
<dbReference type="InterPro" id="IPR006311">
    <property type="entry name" value="TAT_signal"/>
</dbReference>
<feature type="chain" id="PRO_5046082824" description="Secreted protein" evidence="2">
    <location>
        <begin position="25"/>
        <end position="103"/>
    </location>
</feature>
<accession>A0ABV3FZJ0</accession>
<comment type="caution">
    <text evidence="3">The sequence shown here is derived from an EMBL/GenBank/DDBJ whole genome shotgun (WGS) entry which is preliminary data.</text>
</comment>
<keyword evidence="4" id="KW-1185">Reference proteome</keyword>
<feature type="region of interest" description="Disordered" evidence="1">
    <location>
        <begin position="70"/>
        <end position="103"/>
    </location>
</feature>
<evidence type="ECO:0000256" key="2">
    <source>
        <dbReference type="SAM" id="SignalP"/>
    </source>
</evidence>
<name>A0ABV3FZJ0_9NOCA</name>
<dbReference type="EMBL" id="JBFAKC010000012">
    <property type="protein sequence ID" value="MEV0710844.1"/>
    <property type="molecule type" value="Genomic_DNA"/>
</dbReference>
<gene>
    <name evidence="3" type="ORF">AB0I48_25080</name>
</gene>
<feature type="compositionally biased region" description="Basic and acidic residues" evidence="1">
    <location>
        <begin position="70"/>
        <end position="87"/>
    </location>
</feature>
<protein>
    <recommendedName>
        <fullName evidence="5">Secreted protein</fullName>
    </recommendedName>
</protein>
<organism evidence="3 4">
    <name type="scientific">Nocardia aurea</name>
    <dbReference type="NCBI Taxonomy" id="2144174"/>
    <lineage>
        <taxon>Bacteria</taxon>
        <taxon>Bacillati</taxon>
        <taxon>Actinomycetota</taxon>
        <taxon>Actinomycetes</taxon>
        <taxon>Mycobacteriales</taxon>
        <taxon>Nocardiaceae</taxon>
        <taxon>Nocardia</taxon>
    </lineage>
</organism>
<feature type="signal peptide" evidence="2">
    <location>
        <begin position="1"/>
        <end position="24"/>
    </location>
</feature>
<proteinExistence type="predicted"/>
<sequence>MFTTRKTPTSRRLLAGFAIAGALAAVPVTVAAGPASADQGPEVTEVKHDRRECRHGDLFDNPWSDLWDDRRHGPRDHCDPWDRHDPFDNPFRPHRPHGLFGSS</sequence>
<evidence type="ECO:0000313" key="4">
    <source>
        <dbReference type="Proteomes" id="UP001551695"/>
    </source>
</evidence>
<keyword evidence="2" id="KW-0732">Signal</keyword>
<dbReference type="RefSeq" id="WP_157978767.1">
    <property type="nucleotide sequence ID" value="NZ_JBEXKW010000025.1"/>
</dbReference>
<reference evidence="3 4" key="1">
    <citation type="submission" date="2024-06" db="EMBL/GenBank/DDBJ databases">
        <title>The Natural Products Discovery Center: Release of the First 8490 Sequenced Strains for Exploring Actinobacteria Biosynthetic Diversity.</title>
        <authorList>
            <person name="Kalkreuter E."/>
            <person name="Kautsar S.A."/>
            <person name="Yang D."/>
            <person name="Bader C.D."/>
            <person name="Teijaro C.N."/>
            <person name="Fluegel L."/>
            <person name="Davis C.M."/>
            <person name="Simpson J.R."/>
            <person name="Lauterbach L."/>
            <person name="Steele A.D."/>
            <person name="Gui C."/>
            <person name="Meng S."/>
            <person name="Li G."/>
            <person name="Viehrig K."/>
            <person name="Ye F."/>
            <person name="Su P."/>
            <person name="Kiefer A.F."/>
            <person name="Nichols A."/>
            <person name="Cepeda A.J."/>
            <person name="Yan W."/>
            <person name="Fan B."/>
            <person name="Jiang Y."/>
            <person name="Adhikari A."/>
            <person name="Zheng C.-J."/>
            <person name="Schuster L."/>
            <person name="Cowan T.M."/>
            <person name="Smanski M.J."/>
            <person name="Chevrette M.G."/>
            <person name="De Carvalho L.P.S."/>
            <person name="Shen B."/>
        </authorList>
    </citation>
    <scope>NUCLEOTIDE SEQUENCE [LARGE SCALE GENOMIC DNA]</scope>
    <source>
        <strain evidence="3 4">NPDC050403</strain>
    </source>
</reference>
<evidence type="ECO:0000256" key="1">
    <source>
        <dbReference type="SAM" id="MobiDB-lite"/>
    </source>
</evidence>
<dbReference type="PROSITE" id="PS51318">
    <property type="entry name" value="TAT"/>
    <property type="match status" value="1"/>
</dbReference>
<evidence type="ECO:0000313" key="3">
    <source>
        <dbReference type="EMBL" id="MEV0710844.1"/>
    </source>
</evidence>